<keyword evidence="1" id="KW-0472">Membrane</keyword>
<reference evidence="2" key="1">
    <citation type="submission" date="2021-01" db="EMBL/GenBank/DDBJ databases">
        <authorList>
            <person name="Corre E."/>
            <person name="Pelletier E."/>
            <person name="Niang G."/>
            <person name="Scheremetjew M."/>
            <person name="Finn R."/>
            <person name="Kale V."/>
            <person name="Holt S."/>
            <person name="Cochrane G."/>
            <person name="Meng A."/>
            <person name="Brown T."/>
            <person name="Cohen L."/>
        </authorList>
    </citation>
    <scope>NUCLEOTIDE SEQUENCE</scope>
    <source>
        <strain evidence="2">CCMP1594</strain>
    </source>
</reference>
<name>A0A7S4FFM3_9EUGL</name>
<organism evidence="2">
    <name type="scientific">Eutreptiella gymnastica</name>
    <dbReference type="NCBI Taxonomy" id="73025"/>
    <lineage>
        <taxon>Eukaryota</taxon>
        <taxon>Discoba</taxon>
        <taxon>Euglenozoa</taxon>
        <taxon>Euglenida</taxon>
        <taxon>Spirocuta</taxon>
        <taxon>Euglenophyceae</taxon>
        <taxon>Eutreptiales</taxon>
        <taxon>Eutreptiaceae</taxon>
        <taxon>Eutreptiella</taxon>
    </lineage>
</organism>
<keyword evidence="1" id="KW-0812">Transmembrane</keyword>
<dbReference type="AlphaFoldDB" id="A0A7S4FFM3"/>
<protein>
    <submittedName>
        <fullName evidence="2">Uncharacterized protein</fullName>
    </submittedName>
</protein>
<accession>A0A7S4FFM3</accession>
<gene>
    <name evidence="2" type="ORF">EGYM00163_LOCUS3491</name>
</gene>
<proteinExistence type="predicted"/>
<evidence type="ECO:0000313" key="2">
    <source>
        <dbReference type="EMBL" id="CAE0792375.1"/>
    </source>
</evidence>
<feature type="transmembrane region" description="Helical" evidence="1">
    <location>
        <begin position="26"/>
        <end position="47"/>
    </location>
</feature>
<evidence type="ECO:0000256" key="1">
    <source>
        <dbReference type="SAM" id="Phobius"/>
    </source>
</evidence>
<sequence>MHDKGLPPSMLACLCKWLTNRYPRAVVSHCADVFCCLVLHLLFMVLAAKALSFGSSAVVDHCLCGLKNASLVQRSRPFWGGVSCLLWMTHKCGALCLAASVTVAILNLKLGACLASIA</sequence>
<keyword evidence="1" id="KW-1133">Transmembrane helix</keyword>
<dbReference type="EMBL" id="HBJA01011071">
    <property type="protein sequence ID" value="CAE0792375.1"/>
    <property type="molecule type" value="Transcribed_RNA"/>
</dbReference>